<dbReference type="EMBL" id="BDQE01000122">
    <property type="protein sequence ID" value="GBH22840.1"/>
    <property type="molecule type" value="Genomic_RNA"/>
</dbReference>
<dbReference type="AlphaFoldDB" id="A0A2V0RNL3"/>
<reference evidence="2" key="1">
    <citation type="submission" date="2017-04" db="EMBL/GenBank/DDBJ databases">
        <title>Unveiling RNA virosphere associated with marine microorganisms.</title>
        <authorList>
            <person name="Urayama S."/>
            <person name="Takaki Y."/>
            <person name="Nishi S."/>
            <person name="Yoshida Y."/>
            <person name="Deguchi S."/>
            <person name="Takai K."/>
            <person name="Nunoura T."/>
        </authorList>
    </citation>
    <scope>NUCLEOTIDE SEQUENCE</scope>
</reference>
<accession>A0A2V0RNL3</accession>
<proteinExistence type="predicted"/>
<feature type="region of interest" description="Disordered" evidence="1">
    <location>
        <begin position="611"/>
        <end position="653"/>
    </location>
</feature>
<organism evidence="2">
    <name type="scientific">viral metagenome</name>
    <dbReference type="NCBI Taxonomy" id="1070528"/>
    <lineage>
        <taxon>unclassified sequences</taxon>
        <taxon>metagenomes</taxon>
        <taxon>organismal metagenomes</taxon>
    </lineage>
</organism>
<feature type="compositionally biased region" description="Basic and acidic residues" evidence="1">
    <location>
        <begin position="641"/>
        <end position="653"/>
    </location>
</feature>
<evidence type="ECO:0000313" key="2">
    <source>
        <dbReference type="EMBL" id="GBH22840.1"/>
    </source>
</evidence>
<comment type="caution">
    <text evidence="2">The sequence shown here is derived from an EMBL/GenBank/DDBJ whole genome shotgun (WGS) entry which is preliminary data.</text>
</comment>
<feature type="compositionally biased region" description="Basic residues" evidence="1">
    <location>
        <begin position="622"/>
        <end position="640"/>
    </location>
</feature>
<sequence>MSEQDGKLLWSERLLDLIGEYDDQTFVELENAWNAAVDQEFGEDSSLYIKCRKPELIDFIEHINALEANDKSPHNFGASFVKPGSAAGMAAGMKATFQNFAPGMDKSFRNFEEFMQFGQNAYSTAKDMRAKARAFVNRSRNKMAAGGNVGTDDGDGGISSTGFTGGNLLNPFGISLATPPIDVKLETGSSLNAYTRFYKDGRDNTSPIFVKVCNLNLFHGSSNSDLFSDSYIQDYLDNVVVADLLQNVQSRAVYNKYIAELVIPENFKRYINTIAFSLAVCCFWQNVVSYKEVSSNRNKGMDALYETLDPSDFLKMNILKQSLQKMMIPPTLYEFIHAIFAPYKQNHLPGSPLMIYSPWPLETVTNLPFTEMSGNGTNNTMVNIAIDRLNNEFIYRWNALMAKTNPTWSQPTIRGYTGDPLVDPGHTTLWVNSAYICSTTSNGANVKHFLPIIGAETDELGYNLHTDAPDGYLEALQQVDVTSQQTNSKYGPGIQGPQYYSYTDDLANPSVTTLESGYTLNGIEHSTSCYVYLDLDSIGVSNPGYYPVEWSVQTQSLSGNTYQCHVQGNGTIHYFQRFGTETVCNYTKMGSRFSLEKFLQWLFFKDFANGGNQSSSYDAPKGKPKFKPKPRSRPRPRMKKSKDTDKTDTKTEL</sequence>
<name>A0A2V0RNL3_9ZZZZ</name>
<evidence type="ECO:0000256" key="1">
    <source>
        <dbReference type="SAM" id="MobiDB-lite"/>
    </source>
</evidence>
<protein>
    <submittedName>
        <fullName evidence="2">Uncharacterized protein</fullName>
    </submittedName>
</protein>